<dbReference type="RefSeq" id="WP_148754992.1">
    <property type="nucleotide sequence ID" value="NZ_VSSR01000062.1"/>
</dbReference>
<dbReference type="AlphaFoldDB" id="A0A5S4W3K5"/>
<dbReference type="Gene3D" id="3.40.50.360">
    <property type="match status" value="1"/>
</dbReference>
<evidence type="ECO:0000313" key="2">
    <source>
        <dbReference type="EMBL" id="TYL76106.1"/>
    </source>
</evidence>
<dbReference type="Proteomes" id="UP000324853">
    <property type="component" value="Unassembled WGS sequence"/>
</dbReference>
<dbReference type="Pfam" id="PF03358">
    <property type="entry name" value="FMN_red"/>
    <property type="match status" value="1"/>
</dbReference>
<keyword evidence="3" id="KW-1185">Reference proteome</keyword>
<gene>
    <name evidence="2" type="ORF">FXB38_32180</name>
</gene>
<feature type="domain" description="NADPH-dependent FMN reductase-like" evidence="1">
    <location>
        <begin position="5"/>
        <end position="148"/>
    </location>
</feature>
<organism evidence="2 3">
    <name type="scientific">Bradyrhizobium cytisi</name>
    <dbReference type="NCBI Taxonomy" id="515489"/>
    <lineage>
        <taxon>Bacteria</taxon>
        <taxon>Pseudomonadati</taxon>
        <taxon>Pseudomonadota</taxon>
        <taxon>Alphaproteobacteria</taxon>
        <taxon>Hyphomicrobiales</taxon>
        <taxon>Nitrobacteraceae</taxon>
        <taxon>Bradyrhizobium</taxon>
    </lineage>
</organism>
<dbReference type="EMBL" id="VSSR01000062">
    <property type="protein sequence ID" value="TYL76106.1"/>
    <property type="molecule type" value="Genomic_DNA"/>
</dbReference>
<dbReference type="InterPro" id="IPR029039">
    <property type="entry name" value="Flavoprotein-like_sf"/>
</dbReference>
<name>A0A5S4W3K5_9BRAD</name>
<comment type="caution">
    <text evidence="2">The sequence shown here is derived from an EMBL/GenBank/DDBJ whole genome shotgun (WGS) entry which is preliminary data.</text>
</comment>
<accession>A0A5S4W3K5</accession>
<protein>
    <submittedName>
        <fullName evidence="2">NAD(P)H-dependent oxidoreductase</fullName>
    </submittedName>
</protein>
<dbReference type="GO" id="GO:0016491">
    <property type="term" value="F:oxidoreductase activity"/>
    <property type="evidence" value="ECO:0007669"/>
    <property type="project" value="InterPro"/>
</dbReference>
<dbReference type="PANTHER" id="PTHR30543">
    <property type="entry name" value="CHROMATE REDUCTASE"/>
    <property type="match status" value="1"/>
</dbReference>
<dbReference type="GO" id="GO:0010181">
    <property type="term" value="F:FMN binding"/>
    <property type="evidence" value="ECO:0007669"/>
    <property type="project" value="TreeGrafter"/>
</dbReference>
<dbReference type="PANTHER" id="PTHR30543:SF21">
    <property type="entry name" value="NAD(P)H-DEPENDENT FMN REDUCTASE LOT6"/>
    <property type="match status" value="1"/>
</dbReference>
<dbReference type="InterPro" id="IPR050712">
    <property type="entry name" value="NAD(P)H-dep_reductase"/>
</dbReference>
<dbReference type="InterPro" id="IPR005025">
    <property type="entry name" value="FMN_Rdtase-like_dom"/>
</dbReference>
<evidence type="ECO:0000259" key="1">
    <source>
        <dbReference type="Pfam" id="PF03358"/>
    </source>
</evidence>
<evidence type="ECO:0000313" key="3">
    <source>
        <dbReference type="Proteomes" id="UP000324853"/>
    </source>
</evidence>
<reference evidence="2 3" key="1">
    <citation type="submission" date="2019-08" db="EMBL/GenBank/DDBJ databases">
        <title>Bradyrhizobium hipponensis sp. nov., a rhizobium isolated from a Lupinus angustifolius root nodule in Tunisia.</title>
        <authorList>
            <person name="Off K."/>
            <person name="Rejili M."/>
            <person name="Mars M."/>
            <person name="Brachmann A."/>
            <person name="Marin M."/>
        </authorList>
    </citation>
    <scope>NUCLEOTIDE SEQUENCE [LARGE SCALE GENOMIC DNA]</scope>
    <source>
        <strain evidence="2 3">CTAW11</strain>
    </source>
</reference>
<dbReference type="SUPFAM" id="SSF52218">
    <property type="entry name" value="Flavoproteins"/>
    <property type="match status" value="1"/>
</dbReference>
<dbReference type="GO" id="GO:0005829">
    <property type="term" value="C:cytosol"/>
    <property type="evidence" value="ECO:0007669"/>
    <property type="project" value="TreeGrafter"/>
</dbReference>
<sequence length="187" mass="20461">MDKPMNVCVLVGSLRKASFNRTLANALISLAPSSLKLEIIEIGQLPLYNEDVDIDPPASWTAFRQRVKGTDAVLFVTPEYNRSVPAALKNALDVGSRPYGSSVWDRKPGAIVSGSPGAIGGFGANHHLRQSLVFLNVPTMQQPEAYVGRIDKLFDEQRNIASEGTGKFLQGFMQAFANWIEAVRSRD</sequence>
<proteinExistence type="predicted"/>
<dbReference type="OrthoDB" id="9812295at2"/>